<dbReference type="RefSeq" id="WP_145079820.1">
    <property type="nucleotide sequence ID" value="NZ_CP036298.1"/>
</dbReference>
<dbReference type="OrthoDB" id="230287at2"/>
<proteinExistence type="predicted"/>
<dbReference type="InterPro" id="IPR055557">
    <property type="entry name" value="DUF7133"/>
</dbReference>
<evidence type="ECO:0000256" key="4">
    <source>
        <dbReference type="PROSITE-ProRule" id="PRU00433"/>
    </source>
</evidence>
<dbReference type="Gene3D" id="1.10.760.10">
    <property type="entry name" value="Cytochrome c-like domain"/>
    <property type="match status" value="1"/>
</dbReference>
<dbReference type="InterPro" id="IPR013427">
    <property type="entry name" value="Haem-bd_dom_put"/>
</dbReference>
<dbReference type="InterPro" id="IPR036909">
    <property type="entry name" value="Cyt_c-like_dom_sf"/>
</dbReference>
<evidence type="ECO:0000256" key="1">
    <source>
        <dbReference type="ARBA" id="ARBA00022617"/>
    </source>
</evidence>
<gene>
    <name evidence="7" type="ORF">Q31a_34590</name>
</gene>
<dbReference type="InterPro" id="IPR016024">
    <property type="entry name" value="ARM-type_fold"/>
</dbReference>
<dbReference type="GO" id="GO:0020037">
    <property type="term" value="F:heme binding"/>
    <property type="evidence" value="ECO:0007669"/>
    <property type="project" value="InterPro"/>
</dbReference>
<dbReference type="KEGG" id="ahel:Q31a_34590"/>
<dbReference type="PROSITE" id="PS51007">
    <property type="entry name" value="CYTC"/>
    <property type="match status" value="1"/>
</dbReference>
<dbReference type="EMBL" id="CP036298">
    <property type="protein sequence ID" value="QDV25136.1"/>
    <property type="molecule type" value="Genomic_DNA"/>
</dbReference>
<reference evidence="7 8" key="1">
    <citation type="submission" date="2019-02" db="EMBL/GenBank/DDBJ databases">
        <title>Deep-cultivation of Planctomycetes and their phenomic and genomic characterization uncovers novel biology.</title>
        <authorList>
            <person name="Wiegand S."/>
            <person name="Jogler M."/>
            <person name="Boedeker C."/>
            <person name="Pinto D."/>
            <person name="Vollmers J."/>
            <person name="Rivas-Marin E."/>
            <person name="Kohn T."/>
            <person name="Peeters S.H."/>
            <person name="Heuer A."/>
            <person name="Rast P."/>
            <person name="Oberbeckmann S."/>
            <person name="Bunk B."/>
            <person name="Jeske O."/>
            <person name="Meyerdierks A."/>
            <person name="Storesund J.E."/>
            <person name="Kallscheuer N."/>
            <person name="Luecker S."/>
            <person name="Lage O.M."/>
            <person name="Pohl T."/>
            <person name="Merkel B.J."/>
            <person name="Hornburger P."/>
            <person name="Mueller R.-W."/>
            <person name="Bruemmer F."/>
            <person name="Labrenz M."/>
            <person name="Spormann A.M."/>
            <person name="Op den Camp H."/>
            <person name="Overmann J."/>
            <person name="Amann R."/>
            <person name="Jetten M.S.M."/>
            <person name="Mascher T."/>
            <person name="Medema M.H."/>
            <person name="Devos D.P."/>
            <person name="Kaster A.-K."/>
            <person name="Ovreas L."/>
            <person name="Rohde M."/>
            <person name="Galperin M.Y."/>
            <person name="Jogler C."/>
        </authorList>
    </citation>
    <scope>NUCLEOTIDE SEQUENCE [LARGE SCALE GENOMIC DNA]</scope>
    <source>
        <strain evidence="7 8">Q31a</strain>
    </source>
</reference>
<dbReference type="SUPFAM" id="SSF46626">
    <property type="entry name" value="Cytochrome c"/>
    <property type="match status" value="1"/>
</dbReference>
<evidence type="ECO:0000259" key="6">
    <source>
        <dbReference type="PROSITE" id="PS51007"/>
    </source>
</evidence>
<dbReference type="NCBIfam" id="TIGR02603">
    <property type="entry name" value="CxxCH_TIGR02603"/>
    <property type="match status" value="1"/>
</dbReference>
<dbReference type="AlphaFoldDB" id="A0A518G971"/>
<dbReference type="InterPro" id="IPR013428">
    <property type="entry name" value="Membrane-bound_put_N"/>
</dbReference>
<evidence type="ECO:0000256" key="2">
    <source>
        <dbReference type="ARBA" id="ARBA00022723"/>
    </source>
</evidence>
<keyword evidence="1 4" id="KW-0349">Heme</keyword>
<evidence type="ECO:0000313" key="7">
    <source>
        <dbReference type="EMBL" id="QDV25136.1"/>
    </source>
</evidence>
<dbReference type="Pfam" id="PF00034">
    <property type="entry name" value="Cytochrom_C"/>
    <property type="match status" value="1"/>
</dbReference>
<dbReference type="PANTHER" id="PTHR33546">
    <property type="entry name" value="LARGE, MULTIFUNCTIONAL SECRETED PROTEIN-RELATED"/>
    <property type="match status" value="1"/>
</dbReference>
<dbReference type="SUPFAM" id="SSF50952">
    <property type="entry name" value="Soluble quinoprotein glucose dehydrogenase"/>
    <property type="match status" value="1"/>
</dbReference>
<evidence type="ECO:0000256" key="3">
    <source>
        <dbReference type="ARBA" id="ARBA00023004"/>
    </source>
</evidence>
<protein>
    <submittedName>
        <fullName evidence="7">Cytochrome c</fullName>
    </submittedName>
</protein>
<dbReference type="GO" id="GO:0046872">
    <property type="term" value="F:metal ion binding"/>
    <property type="evidence" value="ECO:0007669"/>
    <property type="project" value="UniProtKB-KW"/>
</dbReference>
<dbReference type="InterPro" id="IPR011041">
    <property type="entry name" value="Quinoprot_gluc/sorb_DH_b-prop"/>
</dbReference>
<dbReference type="InterPro" id="IPR011042">
    <property type="entry name" value="6-blade_b-propeller_TolB-like"/>
</dbReference>
<feature type="chain" id="PRO_5021817990" evidence="5">
    <location>
        <begin position="23"/>
        <end position="997"/>
    </location>
</feature>
<keyword evidence="8" id="KW-1185">Reference proteome</keyword>
<dbReference type="InterPro" id="IPR011989">
    <property type="entry name" value="ARM-like"/>
</dbReference>
<dbReference type="SUPFAM" id="SSF48371">
    <property type="entry name" value="ARM repeat"/>
    <property type="match status" value="1"/>
</dbReference>
<dbReference type="NCBIfam" id="TIGR02604">
    <property type="entry name" value="Piru_Ver_Nterm"/>
    <property type="match status" value="1"/>
</dbReference>
<keyword evidence="5" id="KW-0732">Signal</keyword>
<evidence type="ECO:0000313" key="8">
    <source>
        <dbReference type="Proteomes" id="UP000318017"/>
    </source>
</evidence>
<name>A0A518G971_9BACT</name>
<feature type="signal peptide" evidence="5">
    <location>
        <begin position="1"/>
        <end position="22"/>
    </location>
</feature>
<feature type="domain" description="Cytochrome c" evidence="6">
    <location>
        <begin position="862"/>
        <end position="995"/>
    </location>
</feature>
<sequence length="997" mass="109015" precursor="true">MKYRLLLWTSLLVGSTIGPARAQEDYGKELPRIPATEPAQALASFEVADGFEIEQVAAEPLIASPVAIQWDATGGMFVCEMRGYSEDREAGISRITRLTDKDQDGIYDHSQIFADQLFWPTAIFPFDGGLFVGDAPNIFYFKDTDGDGVADSKQLVLTGFGTSNVQGLLNSFHWGLDNRIHVACSSVGGKVRRSDQAESEAIDVRGRDIAFDPRTFEFELTSGAAQHGMTFDDWGRKFVSSNSDHIQQVMYEDRYIGRNPWLSPPPSRMSIAADGPQATVFRRSPVEPWRIVRTRLRVNGTVRGIVEGGGRPAGYFTGATGVTIVRGDLWPQEMQGTAIVGDVGSNLIHRKRLEVAPGDSGGLQFVAERIDDNSEFVASTDIWFRPAQFENGPDGALYAVDVCREVIEHPASLPPEIKQHLDLTSGRDRGRIYRIAPQGAERRAFQALKQLTTAELVHQLTNPNAWQRETASRLLWERQDHAAIAPLRQLTVSAEMPQARLHALHALAGLDGLDAPILLTALQDPHSQLRKHAILLVEQALPELQKQVDIAARLIELAGDDSIEVRYQLAFSVGSLQLEQKTTVLEQLILRDVENRWMRAAVQSSLAQDAGPLFATLIENPDFRSPAAGGFLKDLAKQITAQNSEPELKTVVGVLPQLPPQDAPFALPILGEFLAGQQRSGSLLAKWAEAGELQDLDHTLNRMLSTMRPIATSQTAALPARIAAIDALRYGSYAQAETTLAGLLDHRQPSSVQHQAIRTLGSFANRQVSQPIIAAWPTLSPQLREAASEVLFSRPELSMSLFDAIDAKRIAITDISPARIKLAAESKDKQVRTRASQYVGTSGTEDRQEVIAAYQESLKSAGTADRGKQIFEKHCASCHRLNGVGHEIGPSLSAMKSRGADAILSNVLAPNMEVNPQYLNYILLNEDGQAMTGMISAESATSITLKRAEAATDTVLRVDIDSLKSTGQSIMPEGFEKSIDPQQMADLIAYILGSLAP</sequence>
<dbReference type="InterPro" id="IPR009056">
    <property type="entry name" value="Cyt_c-like_dom"/>
</dbReference>
<accession>A0A518G971</accession>
<dbReference type="PANTHER" id="PTHR33546:SF1">
    <property type="entry name" value="LARGE, MULTIFUNCTIONAL SECRETED PROTEIN"/>
    <property type="match status" value="1"/>
</dbReference>
<dbReference type="GO" id="GO:0009055">
    <property type="term" value="F:electron transfer activity"/>
    <property type="evidence" value="ECO:0007669"/>
    <property type="project" value="InterPro"/>
</dbReference>
<evidence type="ECO:0000256" key="5">
    <source>
        <dbReference type="SAM" id="SignalP"/>
    </source>
</evidence>
<dbReference type="Gene3D" id="1.25.10.10">
    <property type="entry name" value="Leucine-rich Repeat Variant"/>
    <property type="match status" value="1"/>
</dbReference>
<dbReference type="Gene3D" id="2.120.10.30">
    <property type="entry name" value="TolB, C-terminal domain"/>
    <property type="match status" value="1"/>
</dbReference>
<keyword evidence="2 4" id="KW-0479">Metal-binding</keyword>
<dbReference type="Proteomes" id="UP000318017">
    <property type="component" value="Chromosome"/>
</dbReference>
<dbReference type="Pfam" id="PF23500">
    <property type="entry name" value="DUF7133"/>
    <property type="match status" value="1"/>
</dbReference>
<keyword evidence="3 4" id="KW-0408">Iron</keyword>
<organism evidence="7 8">
    <name type="scientific">Aureliella helgolandensis</name>
    <dbReference type="NCBI Taxonomy" id="2527968"/>
    <lineage>
        <taxon>Bacteria</taxon>
        <taxon>Pseudomonadati</taxon>
        <taxon>Planctomycetota</taxon>
        <taxon>Planctomycetia</taxon>
        <taxon>Pirellulales</taxon>
        <taxon>Pirellulaceae</taxon>
        <taxon>Aureliella</taxon>
    </lineage>
</organism>